<dbReference type="InterPro" id="IPR015797">
    <property type="entry name" value="NUDIX_hydrolase-like_dom_sf"/>
</dbReference>
<dbReference type="InterPro" id="IPR020084">
    <property type="entry name" value="NUDIX_hydrolase_CS"/>
</dbReference>
<reference evidence="3 4" key="1">
    <citation type="journal article" date="2016" name="Nat. Commun.">
        <title>Thousands of microbial genomes shed light on interconnected biogeochemical processes in an aquifer system.</title>
        <authorList>
            <person name="Anantharaman K."/>
            <person name="Brown C.T."/>
            <person name="Hug L.A."/>
            <person name="Sharon I."/>
            <person name="Castelle C.J."/>
            <person name="Probst A.J."/>
            <person name="Thomas B.C."/>
            <person name="Singh A."/>
            <person name="Wilkins M.J."/>
            <person name="Karaoz U."/>
            <person name="Brodie E.L."/>
            <person name="Williams K.H."/>
            <person name="Hubbard S.S."/>
            <person name="Banfield J.F."/>
        </authorList>
    </citation>
    <scope>NUCLEOTIDE SEQUENCE [LARGE SCALE GENOMIC DNA]</scope>
</reference>
<protein>
    <recommendedName>
        <fullName evidence="2">Nudix hydrolase domain-containing protein</fullName>
    </recommendedName>
</protein>
<dbReference type="PANTHER" id="PTHR43736">
    <property type="entry name" value="ADP-RIBOSE PYROPHOSPHATASE"/>
    <property type="match status" value="1"/>
</dbReference>
<dbReference type="SUPFAM" id="SSF55811">
    <property type="entry name" value="Nudix"/>
    <property type="match status" value="1"/>
</dbReference>
<organism evidence="3 4">
    <name type="scientific">Candidatus Abawacabacteria bacterium RBG_16_42_10</name>
    <dbReference type="NCBI Taxonomy" id="1817814"/>
    <lineage>
        <taxon>Bacteria</taxon>
        <taxon>Candidatus Abawacaibacteriota</taxon>
    </lineage>
</organism>
<dbReference type="PROSITE" id="PS51462">
    <property type="entry name" value="NUDIX"/>
    <property type="match status" value="1"/>
</dbReference>
<evidence type="ECO:0000313" key="3">
    <source>
        <dbReference type="EMBL" id="OGC81757.1"/>
    </source>
</evidence>
<accession>A0A1F4XJ91</accession>
<dbReference type="PANTHER" id="PTHR43736:SF1">
    <property type="entry name" value="DIHYDRONEOPTERIN TRIPHOSPHATE DIPHOSPHATASE"/>
    <property type="match status" value="1"/>
</dbReference>
<keyword evidence="1" id="KW-0378">Hydrolase</keyword>
<sequence length="166" mass="19478">MLGKVNKKSNKESLIQSTVKFIWHKGTKFQHLRPITQVYGVCFDRSGRILIIREPNKLWNIPGGKPEIHETVIQALKRELREEADVTISDKQMIGYFEVVSGHSTIYQLRYACLIETIRDQSLDPTSNATNERKFVKQKDFFDFVNIADYKPMIEEAIKWFKRRQS</sequence>
<feature type="domain" description="Nudix hydrolase" evidence="2">
    <location>
        <begin position="34"/>
        <end position="158"/>
    </location>
</feature>
<evidence type="ECO:0000256" key="1">
    <source>
        <dbReference type="ARBA" id="ARBA00022801"/>
    </source>
</evidence>
<dbReference type="Gene3D" id="3.90.79.10">
    <property type="entry name" value="Nucleoside Triphosphate Pyrophosphohydrolase"/>
    <property type="match status" value="1"/>
</dbReference>
<dbReference type="STRING" id="1817814.A2V81_04585"/>
<name>A0A1F4XJ91_9BACT</name>
<proteinExistence type="predicted"/>
<evidence type="ECO:0000259" key="2">
    <source>
        <dbReference type="PROSITE" id="PS51462"/>
    </source>
</evidence>
<dbReference type="Pfam" id="PF00293">
    <property type="entry name" value="NUDIX"/>
    <property type="match status" value="1"/>
</dbReference>
<evidence type="ECO:0000313" key="4">
    <source>
        <dbReference type="Proteomes" id="UP000177614"/>
    </source>
</evidence>
<dbReference type="Proteomes" id="UP000177614">
    <property type="component" value="Unassembled WGS sequence"/>
</dbReference>
<dbReference type="AlphaFoldDB" id="A0A1F4XJ91"/>
<dbReference type="GO" id="GO:0016787">
    <property type="term" value="F:hydrolase activity"/>
    <property type="evidence" value="ECO:0007669"/>
    <property type="project" value="UniProtKB-KW"/>
</dbReference>
<comment type="caution">
    <text evidence="3">The sequence shown here is derived from an EMBL/GenBank/DDBJ whole genome shotgun (WGS) entry which is preliminary data.</text>
</comment>
<dbReference type="InterPro" id="IPR000086">
    <property type="entry name" value="NUDIX_hydrolase_dom"/>
</dbReference>
<dbReference type="CDD" id="cd02883">
    <property type="entry name" value="NUDIX_Hydrolase"/>
    <property type="match status" value="1"/>
</dbReference>
<dbReference type="PROSITE" id="PS00893">
    <property type="entry name" value="NUDIX_BOX"/>
    <property type="match status" value="1"/>
</dbReference>
<gene>
    <name evidence="3" type="ORF">A2V81_04585</name>
</gene>
<dbReference type="EMBL" id="MEWR01000020">
    <property type="protein sequence ID" value="OGC81757.1"/>
    <property type="molecule type" value="Genomic_DNA"/>
</dbReference>